<sequence>MLLSHAKAVKLYRERFQPKQGGAIGIITSSHMYEPLTDDELNQQAANRALDFYNRMISDNLIAEPKQIDYPSELRQYHGSELPRFSAEEVEYVEGSVEFIGINHYSTLHAKDCIYSACTSGGDHAIKGLEQTTGERDSIPIGEPTGIERFFVVPRGMEKIVTYVKQRYNNIPMYVTENGYSPWLEQREGKNDLLQDVKRIEFHKSYLAALAGAIRKGANVRGYFIWSLMDNLKWTEGYGLTFGLYHVDRQTVRRTPNLSAKWYKDFVTNSSDHNYIQEFNRELRMNPGFLVSIAKSKSNSFSYHMKHTTCTSQLLLKTIERAKENQEMLEMVTLVGELTMAVMGLWAVGLRPLIMRFAGEMVEVMGEAIHRILSGRPSFSLSTYLPYSGSFLDWP</sequence>
<evidence type="ECO:0000256" key="2">
    <source>
        <dbReference type="RuleBase" id="RU003690"/>
    </source>
</evidence>
<accession>A0AAV5JTS0</accession>
<dbReference type="PANTHER" id="PTHR10353">
    <property type="entry name" value="GLYCOSYL HYDROLASE"/>
    <property type="match status" value="1"/>
</dbReference>
<evidence type="ECO:0000313" key="4">
    <source>
        <dbReference type="Proteomes" id="UP001054252"/>
    </source>
</evidence>
<keyword evidence="4" id="KW-1185">Reference proteome</keyword>
<evidence type="ECO:0000313" key="3">
    <source>
        <dbReference type="EMBL" id="GKV15898.1"/>
    </source>
</evidence>
<dbReference type="EMBL" id="BPVZ01000044">
    <property type="protein sequence ID" value="GKV15898.1"/>
    <property type="molecule type" value="Genomic_DNA"/>
</dbReference>
<dbReference type="AlphaFoldDB" id="A0AAV5JTS0"/>
<name>A0AAV5JTS0_9ROSI</name>
<comment type="caution">
    <text evidence="3">The sequence shown here is derived from an EMBL/GenBank/DDBJ whole genome shotgun (WGS) entry which is preliminary data.</text>
</comment>
<dbReference type="Proteomes" id="UP001054252">
    <property type="component" value="Unassembled WGS sequence"/>
</dbReference>
<dbReference type="PANTHER" id="PTHR10353:SF175">
    <property type="entry name" value="BETA-GLUCOSIDASE 18-LIKE ISOFORM X1"/>
    <property type="match status" value="1"/>
</dbReference>
<dbReference type="GO" id="GO:0005975">
    <property type="term" value="P:carbohydrate metabolic process"/>
    <property type="evidence" value="ECO:0007669"/>
    <property type="project" value="InterPro"/>
</dbReference>
<dbReference type="Pfam" id="PF00232">
    <property type="entry name" value="Glyco_hydro_1"/>
    <property type="match status" value="1"/>
</dbReference>
<dbReference type="InterPro" id="IPR017853">
    <property type="entry name" value="GH"/>
</dbReference>
<reference evidence="3 4" key="1">
    <citation type="journal article" date="2021" name="Commun. Biol.">
        <title>The genome of Shorea leprosula (Dipterocarpaceae) highlights the ecological relevance of drought in aseasonal tropical rainforests.</title>
        <authorList>
            <person name="Ng K.K.S."/>
            <person name="Kobayashi M.J."/>
            <person name="Fawcett J.A."/>
            <person name="Hatakeyama M."/>
            <person name="Paape T."/>
            <person name="Ng C.H."/>
            <person name="Ang C.C."/>
            <person name="Tnah L.H."/>
            <person name="Lee C.T."/>
            <person name="Nishiyama T."/>
            <person name="Sese J."/>
            <person name="O'Brien M.J."/>
            <person name="Copetti D."/>
            <person name="Mohd Noor M.I."/>
            <person name="Ong R.C."/>
            <person name="Putra M."/>
            <person name="Sireger I.Z."/>
            <person name="Indrioko S."/>
            <person name="Kosugi Y."/>
            <person name="Izuno A."/>
            <person name="Isagi Y."/>
            <person name="Lee S.L."/>
            <person name="Shimizu K.K."/>
        </authorList>
    </citation>
    <scope>NUCLEOTIDE SEQUENCE [LARGE SCALE GENOMIC DNA]</scope>
    <source>
        <strain evidence="3">214</strain>
    </source>
</reference>
<protein>
    <submittedName>
        <fullName evidence="3">Uncharacterized protein</fullName>
    </submittedName>
</protein>
<organism evidence="3 4">
    <name type="scientific">Rubroshorea leprosula</name>
    <dbReference type="NCBI Taxonomy" id="152421"/>
    <lineage>
        <taxon>Eukaryota</taxon>
        <taxon>Viridiplantae</taxon>
        <taxon>Streptophyta</taxon>
        <taxon>Embryophyta</taxon>
        <taxon>Tracheophyta</taxon>
        <taxon>Spermatophyta</taxon>
        <taxon>Magnoliopsida</taxon>
        <taxon>eudicotyledons</taxon>
        <taxon>Gunneridae</taxon>
        <taxon>Pentapetalae</taxon>
        <taxon>rosids</taxon>
        <taxon>malvids</taxon>
        <taxon>Malvales</taxon>
        <taxon>Dipterocarpaceae</taxon>
        <taxon>Rubroshorea</taxon>
    </lineage>
</organism>
<dbReference type="Gene3D" id="3.20.20.80">
    <property type="entry name" value="Glycosidases"/>
    <property type="match status" value="1"/>
</dbReference>
<dbReference type="PRINTS" id="PR00131">
    <property type="entry name" value="GLHYDRLASE1"/>
</dbReference>
<evidence type="ECO:0000256" key="1">
    <source>
        <dbReference type="ARBA" id="ARBA00010838"/>
    </source>
</evidence>
<dbReference type="InterPro" id="IPR001360">
    <property type="entry name" value="Glyco_hydro_1"/>
</dbReference>
<proteinExistence type="inferred from homology"/>
<comment type="similarity">
    <text evidence="1 2">Belongs to the glycosyl hydrolase 1 family.</text>
</comment>
<dbReference type="GO" id="GO:0008422">
    <property type="term" value="F:beta-glucosidase activity"/>
    <property type="evidence" value="ECO:0007669"/>
    <property type="project" value="TreeGrafter"/>
</dbReference>
<gene>
    <name evidence="3" type="ORF">SLEP1_g26634</name>
</gene>
<dbReference type="SUPFAM" id="SSF51445">
    <property type="entry name" value="(Trans)glycosidases"/>
    <property type="match status" value="1"/>
</dbReference>